<comment type="subcellular location">
    <subcellularLocation>
        <location evidence="1">Membrane</location>
    </subcellularLocation>
</comment>
<evidence type="ECO:0000256" key="4">
    <source>
        <dbReference type="ARBA" id="ARBA00022989"/>
    </source>
</evidence>
<dbReference type="GO" id="GO:0035556">
    <property type="term" value="P:intracellular signal transduction"/>
    <property type="evidence" value="ECO:0007669"/>
    <property type="project" value="InterPro"/>
</dbReference>
<dbReference type="PROSITE" id="PS00452">
    <property type="entry name" value="GUANYLATE_CYCLASE_1"/>
    <property type="match status" value="1"/>
</dbReference>
<dbReference type="GO" id="GO:0004016">
    <property type="term" value="F:adenylate cyclase activity"/>
    <property type="evidence" value="ECO:0007669"/>
    <property type="project" value="TreeGrafter"/>
</dbReference>
<dbReference type="PANTHER" id="PTHR11920:SF501">
    <property type="entry name" value="GUANYLATE CYCLASE 32E"/>
    <property type="match status" value="1"/>
</dbReference>
<dbReference type="InterPro" id="IPR018297">
    <property type="entry name" value="A/G_cyclase_CS"/>
</dbReference>
<evidence type="ECO:0000256" key="3">
    <source>
        <dbReference type="ARBA" id="ARBA00022741"/>
    </source>
</evidence>
<dbReference type="GO" id="GO:0000166">
    <property type="term" value="F:nucleotide binding"/>
    <property type="evidence" value="ECO:0007669"/>
    <property type="project" value="UniProtKB-KW"/>
</dbReference>
<evidence type="ECO:0000256" key="9">
    <source>
        <dbReference type="SAM" id="Phobius"/>
    </source>
</evidence>
<dbReference type="CDD" id="cd07302">
    <property type="entry name" value="CHD"/>
    <property type="match status" value="1"/>
</dbReference>
<keyword evidence="3" id="KW-0547">Nucleotide-binding</keyword>
<dbReference type="EMBL" id="PZQS01000002">
    <property type="protein sequence ID" value="PVD35484.1"/>
    <property type="molecule type" value="Genomic_DNA"/>
</dbReference>
<feature type="region of interest" description="Disordered" evidence="8">
    <location>
        <begin position="382"/>
        <end position="407"/>
    </location>
</feature>
<evidence type="ECO:0000256" key="6">
    <source>
        <dbReference type="ARBA" id="ARBA00023239"/>
    </source>
</evidence>
<dbReference type="AlphaFoldDB" id="A0A2T7PPX8"/>
<evidence type="ECO:0000313" key="12">
    <source>
        <dbReference type="Proteomes" id="UP000245119"/>
    </source>
</evidence>
<keyword evidence="5 9" id="KW-0472">Membrane</keyword>
<dbReference type="Proteomes" id="UP000245119">
    <property type="component" value="Linkage Group LG2"/>
</dbReference>
<keyword evidence="2 9" id="KW-0812">Transmembrane</keyword>
<reference evidence="11 12" key="1">
    <citation type="submission" date="2018-04" db="EMBL/GenBank/DDBJ databases">
        <title>The genome of golden apple snail Pomacea canaliculata provides insight into stress tolerance and invasive adaptation.</title>
        <authorList>
            <person name="Liu C."/>
            <person name="Liu B."/>
            <person name="Ren Y."/>
            <person name="Zhang Y."/>
            <person name="Wang H."/>
            <person name="Li S."/>
            <person name="Jiang F."/>
            <person name="Yin L."/>
            <person name="Zhang G."/>
            <person name="Qian W."/>
            <person name="Fan W."/>
        </authorList>
    </citation>
    <scope>NUCLEOTIDE SEQUENCE [LARGE SCALE GENOMIC DNA]</scope>
    <source>
        <strain evidence="11">SZHN2017</strain>
        <tissue evidence="11">Muscle</tissue>
    </source>
</reference>
<organism evidence="11 12">
    <name type="scientific">Pomacea canaliculata</name>
    <name type="common">Golden apple snail</name>
    <dbReference type="NCBI Taxonomy" id="400727"/>
    <lineage>
        <taxon>Eukaryota</taxon>
        <taxon>Metazoa</taxon>
        <taxon>Spiralia</taxon>
        <taxon>Lophotrochozoa</taxon>
        <taxon>Mollusca</taxon>
        <taxon>Gastropoda</taxon>
        <taxon>Caenogastropoda</taxon>
        <taxon>Architaenioglossa</taxon>
        <taxon>Ampullarioidea</taxon>
        <taxon>Ampullariidae</taxon>
        <taxon>Pomacea</taxon>
    </lineage>
</organism>
<sequence>MTFSRVSPSPKGQIMKSSECPDIKGHLLMFAILKPSICANNPLGNLTLKARSNLFNTSLFPSKGNYTNSQMRDYLEKKLLGESYLSRYQQYAAGENNLVSKNFEGTQLQKTLQTMRQTIVDNVYNKQDVTMGTWWFGNMTLYINILKDVQDHIAKYIVTKLDEEIVGQRQNLVVSISIMTAAIFLLFLVVVSVNRLTKRLQSFAVSLQEKTVALNMERKRSENLLNELLPPTVARKLIAEEPVEPELFPHVSIFFSDIVGFTQISSKSNPMQVIDMLNMLYEAFDEILDLYAVYKVETIGDAYMVSSGLPVRNEENHAVEIAEMALELREAISNMSVPHMPEVHIQIRIGLNSGSVVAGVVGHKMPRYCLFGDTVNTASRMESSGLRLSETSGKMKQRNGKKGEGRALQDYYERVVEE</sequence>
<dbReference type="GO" id="GO:0001653">
    <property type="term" value="F:peptide receptor activity"/>
    <property type="evidence" value="ECO:0007669"/>
    <property type="project" value="TreeGrafter"/>
</dbReference>
<dbReference type="FunFam" id="3.30.70.1230:FF:000030">
    <property type="entry name" value="Si:ch211-215j19.12"/>
    <property type="match status" value="1"/>
</dbReference>
<dbReference type="PROSITE" id="PS50125">
    <property type="entry name" value="GUANYLATE_CYCLASE_2"/>
    <property type="match status" value="1"/>
</dbReference>
<evidence type="ECO:0000313" key="11">
    <source>
        <dbReference type="EMBL" id="PVD35484.1"/>
    </source>
</evidence>
<evidence type="ECO:0000256" key="2">
    <source>
        <dbReference type="ARBA" id="ARBA00022692"/>
    </source>
</evidence>
<dbReference type="SUPFAM" id="SSF55073">
    <property type="entry name" value="Nucleotide cyclase"/>
    <property type="match status" value="1"/>
</dbReference>
<protein>
    <recommendedName>
        <fullName evidence="10">Guanylate cyclase domain-containing protein</fullName>
    </recommendedName>
</protein>
<dbReference type="Pfam" id="PF00211">
    <property type="entry name" value="Guanylate_cyc"/>
    <property type="match status" value="1"/>
</dbReference>
<dbReference type="GO" id="GO:0005886">
    <property type="term" value="C:plasma membrane"/>
    <property type="evidence" value="ECO:0007669"/>
    <property type="project" value="TreeGrafter"/>
</dbReference>
<proteinExistence type="inferred from homology"/>
<comment type="similarity">
    <text evidence="7">Belongs to the adenylyl cyclase class-4/guanylyl cyclase family.</text>
</comment>
<dbReference type="OrthoDB" id="60033at2759"/>
<keyword evidence="4 9" id="KW-1133">Transmembrane helix</keyword>
<dbReference type="GO" id="GO:0007168">
    <property type="term" value="P:receptor guanylyl cyclase signaling pathway"/>
    <property type="evidence" value="ECO:0007669"/>
    <property type="project" value="TreeGrafter"/>
</dbReference>
<name>A0A2T7PPX8_POMCA</name>
<evidence type="ECO:0000259" key="10">
    <source>
        <dbReference type="PROSITE" id="PS50125"/>
    </source>
</evidence>
<dbReference type="Gene3D" id="3.30.70.1230">
    <property type="entry name" value="Nucleotide cyclase"/>
    <property type="match status" value="1"/>
</dbReference>
<dbReference type="GO" id="GO:0004383">
    <property type="term" value="F:guanylate cyclase activity"/>
    <property type="evidence" value="ECO:0007669"/>
    <property type="project" value="TreeGrafter"/>
</dbReference>
<keyword evidence="6 7" id="KW-0456">Lyase</keyword>
<evidence type="ECO:0000256" key="5">
    <source>
        <dbReference type="ARBA" id="ARBA00023136"/>
    </source>
</evidence>
<feature type="transmembrane region" description="Helical" evidence="9">
    <location>
        <begin position="172"/>
        <end position="193"/>
    </location>
</feature>
<dbReference type="SMART" id="SM00044">
    <property type="entry name" value="CYCc"/>
    <property type="match status" value="1"/>
</dbReference>
<evidence type="ECO:0000256" key="1">
    <source>
        <dbReference type="ARBA" id="ARBA00004370"/>
    </source>
</evidence>
<comment type="caution">
    <text evidence="11">The sequence shown here is derived from an EMBL/GenBank/DDBJ whole genome shotgun (WGS) entry which is preliminary data.</text>
</comment>
<gene>
    <name evidence="11" type="ORF">C0Q70_02447</name>
</gene>
<dbReference type="InterPro" id="IPR029787">
    <property type="entry name" value="Nucleotide_cyclase"/>
</dbReference>
<keyword evidence="12" id="KW-1185">Reference proteome</keyword>
<evidence type="ECO:0000256" key="8">
    <source>
        <dbReference type="SAM" id="MobiDB-lite"/>
    </source>
</evidence>
<accession>A0A2T7PPX8</accession>
<feature type="domain" description="Guanylate cyclase" evidence="10">
    <location>
        <begin position="252"/>
        <end position="382"/>
    </location>
</feature>
<dbReference type="InterPro" id="IPR050401">
    <property type="entry name" value="Cyclic_nucleotide_synthase"/>
</dbReference>
<dbReference type="Gene3D" id="6.10.250.780">
    <property type="match status" value="1"/>
</dbReference>
<dbReference type="PANTHER" id="PTHR11920">
    <property type="entry name" value="GUANYLYL CYCLASE"/>
    <property type="match status" value="1"/>
</dbReference>
<evidence type="ECO:0000256" key="7">
    <source>
        <dbReference type="RuleBase" id="RU000405"/>
    </source>
</evidence>
<dbReference type="InterPro" id="IPR001054">
    <property type="entry name" value="A/G_cyclase"/>
</dbReference>